<dbReference type="PANTHER" id="PTHR45348:SF2">
    <property type="entry name" value="ZINC-TYPE ALCOHOL DEHYDROGENASE-LIKE PROTEIN C2E1P3.01"/>
    <property type="match status" value="1"/>
</dbReference>
<dbReference type="SUPFAM" id="SSF51735">
    <property type="entry name" value="NAD(P)-binding Rossmann-fold domains"/>
    <property type="match status" value="1"/>
</dbReference>
<dbReference type="InterPro" id="IPR036291">
    <property type="entry name" value="NAD(P)-bd_dom_sf"/>
</dbReference>
<dbReference type="InterPro" id="IPR011032">
    <property type="entry name" value="GroES-like_sf"/>
</dbReference>
<dbReference type="CDD" id="cd08249">
    <property type="entry name" value="enoyl_reductase_like"/>
    <property type="match status" value="1"/>
</dbReference>
<dbReference type="Pfam" id="PF08240">
    <property type="entry name" value="ADH_N"/>
    <property type="match status" value="1"/>
</dbReference>
<dbReference type="InterPro" id="IPR047122">
    <property type="entry name" value="Trans-enoyl_RdTase-like"/>
</dbReference>
<proteinExistence type="predicted"/>
<dbReference type="InterPro" id="IPR013154">
    <property type="entry name" value="ADH-like_N"/>
</dbReference>
<comment type="caution">
    <text evidence="2">The sequence shown here is derived from an EMBL/GenBank/DDBJ whole genome shotgun (WGS) entry which is preliminary data.</text>
</comment>
<dbReference type="Proteomes" id="UP001437256">
    <property type="component" value="Unassembled WGS sequence"/>
</dbReference>
<gene>
    <name evidence="2" type="ORF">AAF712_013641</name>
</gene>
<dbReference type="PANTHER" id="PTHR45348">
    <property type="entry name" value="HYPOTHETICAL OXIDOREDUCTASE (EUROFUNG)"/>
    <property type="match status" value="1"/>
</dbReference>
<evidence type="ECO:0000313" key="3">
    <source>
        <dbReference type="Proteomes" id="UP001437256"/>
    </source>
</evidence>
<dbReference type="InterPro" id="IPR013149">
    <property type="entry name" value="ADH-like_C"/>
</dbReference>
<dbReference type="Pfam" id="PF00107">
    <property type="entry name" value="ADH_zinc_N"/>
    <property type="match status" value="1"/>
</dbReference>
<name>A0ABR2ZE20_9AGAR</name>
<feature type="domain" description="Enoyl reductase (ER)" evidence="1">
    <location>
        <begin position="14"/>
        <end position="335"/>
    </location>
</feature>
<organism evidence="2 3">
    <name type="scientific">Marasmius tenuissimus</name>
    <dbReference type="NCBI Taxonomy" id="585030"/>
    <lineage>
        <taxon>Eukaryota</taxon>
        <taxon>Fungi</taxon>
        <taxon>Dikarya</taxon>
        <taxon>Basidiomycota</taxon>
        <taxon>Agaricomycotina</taxon>
        <taxon>Agaricomycetes</taxon>
        <taxon>Agaricomycetidae</taxon>
        <taxon>Agaricales</taxon>
        <taxon>Marasmiineae</taxon>
        <taxon>Marasmiaceae</taxon>
        <taxon>Marasmius</taxon>
    </lineage>
</organism>
<protein>
    <recommendedName>
        <fullName evidence="1">Enoyl reductase (ER) domain-containing protein</fullName>
    </recommendedName>
</protein>
<reference evidence="2 3" key="1">
    <citation type="submission" date="2024-05" db="EMBL/GenBank/DDBJ databases">
        <title>A draft genome resource for the thread blight pathogen Marasmius tenuissimus strain MS-2.</title>
        <authorList>
            <person name="Yulfo-Soto G.E."/>
            <person name="Baruah I.K."/>
            <person name="Amoako-Attah I."/>
            <person name="Bukari Y."/>
            <person name="Meinhardt L.W."/>
            <person name="Bailey B.A."/>
            <person name="Cohen S.P."/>
        </authorList>
    </citation>
    <scope>NUCLEOTIDE SEQUENCE [LARGE SCALE GENOMIC DNA]</scope>
    <source>
        <strain evidence="2 3">MS-2</strain>
    </source>
</reference>
<keyword evidence="3" id="KW-1185">Reference proteome</keyword>
<dbReference type="SMART" id="SM00829">
    <property type="entry name" value="PKS_ER"/>
    <property type="match status" value="1"/>
</dbReference>
<dbReference type="EMBL" id="JBBXMP010000216">
    <property type="protein sequence ID" value="KAL0059590.1"/>
    <property type="molecule type" value="Genomic_DNA"/>
</dbReference>
<dbReference type="Gene3D" id="3.90.180.10">
    <property type="entry name" value="Medium-chain alcohol dehydrogenases, catalytic domain"/>
    <property type="match status" value="1"/>
</dbReference>
<accession>A0ABR2ZE20</accession>
<evidence type="ECO:0000313" key="2">
    <source>
        <dbReference type="EMBL" id="KAL0059590.1"/>
    </source>
</evidence>
<dbReference type="InterPro" id="IPR020843">
    <property type="entry name" value="ER"/>
</dbReference>
<evidence type="ECO:0000259" key="1">
    <source>
        <dbReference type="SMART" id="SM00829"/>
    </source>
</evidence>
<dbReference type="SUPFAM" id="SSF50129">
    <property type="entry name" value="GroES-like"/>
    <property type="match status" value="1"/>
</dbReference>
<sequence>MSSQKALFLKEKQGPFSIDTRNIPSPADGEILIEIKAVALNPLDWKIQETGAYVQSYPAILGTSIAGNVVQLGEGAEGFSVGDRVLFQGSLENDLAGFQQFTKVSVEIAAKIPENLSYSQAASIPSGLATAAVGLFWTNNGAGLNPNFDKNVQYPDQAAVVIGGASSVGQYALQLLKFGGFSPIIAYASGHHTNFLKRLGATHIIDRKSAAIQDLPTEVKKITDSPVKVVYDAVSQADTQEAGYNTLAEGGDLVILLATQVKNVVESKRVRHIFGSVQPAPNRPFGRALFKNLTQFLEDGTIMPNAVEEILDGLAGIPAGLERLKKGQVSATKLIALPHETK</sequence>
<dbReference type="Gene3D" id="3.40.50.720">
    <property type="entry name" value="NAD(P)-binding Rossmann-like Domain"/>
    <property type="match status" value="1"/>
</dbReference>